<evidence type="ECO:0000259" key="6">
    <source>
        <dbReference type="PROSITE" id="PS50850"/>
    </source>
</evidence>
<dbReference type="CDD" id="cd17502">
    <property type="entry name" value="MFS_Azr1_MDR_like"/>
    <property type="match status" value="1"/>
</dbReference>
<dbReference type="AlphaFoldDB" id="A0A2T0AFL8"/>
<dbReference type="Pfam" id="PF07690">
    <property type="entry name" value="MFS_1"/>
    <property type="match status" value="1"/>
</dbReference>
<feature type="transmembrane region" description="Helical" evidence="5">
    <location>
        <begin position="450"/>
        <end position="471"/>
    </location>
</feature>
<keyword evidence="2 5" id="KW-0812">Transmembrane</keyword>
<sequence length="593" mass="63107">MSGDAIELVWRAGDESRSTLTPVEHRSRLDSSVDEKTLAGTESVADEIKVVIDGAGIGERELEALPKDATAQGQVASSSKRPEPPTGIKLFFLLVALMLVEVLVGLDNTIVATATGTIANHFNALGDVGFYGAAYLLTCVAFQPLAGRAYAYYPQKLVFLVGLVIFEVGAVVAGCATSSAMVIVGRAIQGLGYSSLFIGILAICANTLPIRTQAVVTSLMNVSYGSGTVLGPLIGGALTSKASWRWTFWINAPVGVFAAVLVVLLCHPPLIPQTLPIRTRIARMDWGGALLLLGSMVCLLVALQEGGIKTAWSSGRMIGLLVGFAVLLVAFFALQTYLAESSSISVRLLTRNRSMAATSLVNFCCGASYYALLYYIPIRSQTVDGASPVRAGIELLPLIFLNMTAGIVAGWTVSKWGMVQPAMLVGTGFTAIGAGLHASMDQNTTEGQWIGYGIVVGTGMGALYMMSFLASQMLVDEEDKSKASSLVCFWQIFGGTVWVGASNAIYANKFKAGLEHIPGIDVQQVLDSGVDRFREVVPPELLDSVVEVCIDALFDVFLSCAILGAVGFVAVFGIRWVRIEDDKTEKREQEKAE</sequence>
<feature type="transmembrane region" description="Helical" evidence="5">
    <location>
        <begin position="286"/>
        <end position="303"/>
    </location>
</feature>
<evidence type="ECO:0000256" key="2">
    <source>
        <dbReference type="ARBA" id="ARBA00022692"/>
    </source>
</evidence>
<keyword evidence="4 5" id="KW-0472">Membrane</keyword>
<dbReference type="GO" id="GO:0022857">
    <property type="term" value="F:transmembrane transporter activity"/>
    <property type="evidence" value="ECO:0007669"/>
    <property type="project" value="InterPro"/>
</dbReference>
<dbReference type="PROSITE" id="PS50850">
    <property type="entry name" value="MFS"/>
    <property type="match status" value="1"/>
</dbReference>
<dbReference type="PANTHER" id="PTHR23501:SF198">
    <property type="entry name" value="AZOLE RESISTANCE PROTEIN 1-RELATED"/>
    <property type="match status" value="1"/>
</dbReference>
<dbReference type="PANTHER" id="PTHR23501">
    <property type="entry name" value="MAJOR FACILITATOR SUPERFAMILY"/>
    <property type="match status" value="1"/>
</dbReference>
<feature type="transmembrane region" description="Helical" evidence="5">
    <location>
        <begin position="315"/>
        <end position="334"/>
    </location>
</feature>
<evidence type="ECO:0000256" key="4">
    <source>
        <dbReference type="ARBA" id="ARBA00023136"/>
    </source>
</evidence>
<dbReference type="Gene3D" id="1.20.1250.20">
    <property type="entry name" value="MFS general substrate transporter like domains"/>
    <property type="match status" value="1"/>
</dbReference>
<evidence type="ECO:0000313" key="7">
    <source>
        <dbReference type="EMBL" id="PRQ76801.1"/>
    </source>
</evidence>
<dbReference type="SUPFAM" id="SSF103473">
    <property type="entry name" value="MFS general substrate transporter"/>
    <property type="match status" value="1"/>
</dbReference>
<evidence type="ECO:0000256" key="5">
    <source>
        <dbReference type="SAM" id="Phobius"/>
    </source>
</evidence>
<reference evidence="7 8" key="1">
    <citation type="journal article" date="2018" name="Elife">
        <title>Functional genomics of lipid metabolism in the oleaginous yeast Rhodosporidium toruloides.</title>
        <authorList>
            <person name="Coradetti S.T."/>
            <person name="Pinel D."/>
            <person name="Geiselman G."/>
            <person name="Ito M."/>
            <person name="Mondo S."/>
            <person name="Reilly M.C."/>
            <person name="Cheng Y.F."/>
            <person name="Bauer S."/>
            <person name="Grigoriev I."/>
            <person name="Gladden J.M."/>
            <person name="Simmons B.A."/>
            <person name="Brem R."/>
            <person name="Arkin A.P."/>
            <person name="Skerker J.M."/>
        </authorList>
    </citation>
    <scope>NUCLEOTIDE SEQUENCE [LARGE SCALE GENOMIC DNA]</scope>
    <source>
        <strain evidence="7 8">NBRC 0880</strain>
    </source>
</reference>
<name>A0A2T0AFL8_RHOTO</name>
<proteinExistence type="predicted"/>
<dbReference type="EMBL" id="LCTV02000002">
    <property type="protein sequence ID" value="PRQ76801.1"/>
    <property type="molecule type" value="Genomic_DNA"/>
</dbReference>
<evidence type="ECO:0000256" key="3">
    <source>
        <dbReference type="ARBA" id="ARBA00022989"/>
    </source>
</evidence>
<dbReference type="OrthoDB" id="10021397at2759"/>
<comment type="subcellular location">
    <subcellularLocation>
        <location evidence="1">Membrane</location>
        <topology evidence="1">Multi-pass membrane protein</topology>
    </subcellularLocation>
</comment>
<evidence type="ECO:0000313" key="8">
    <source>
        <dbReference type="Proteomes" id="UP000239560"/>
    </source>
</evidence>
<feature type="transmembrane region" description="Helical" evidence="5">
    <location>
        <begin position="355"/>
        <end position="375"/>
    </location>
</feature>
<feature type="transmembrane region" description="Helical" evidence="5">
    <location>
        <begin position="157"/>
        <end position="184"/>
    </location>
</feature>
<protein>
    <recommendedName>
        <fullName evidence="6">Major facilitator superfamily (MFS) profile domain-containing protein</fullName>
    </recommendedName>
</protein>
<gene>
    <name evidence="7" type="ORF">AAT19DRAFT_12219</name>
</gene>
<dbReference type="InterPro" id="IPR020846">
    <property type="entry name" value="MFS_dom"/>
</dbReference>
<feature type="transmembrane region" description="Helical" evidence="5">
    <location>
        <begin position="483"/>
        <end position="501"/>
    </location>
</feature>
<organism evidence="7 8">
    <name type="scientific">Rhodotorula toruloides</name>
    <name type="common">Yeast</name>
    <name type="synonym">Rhodosporidium toruloides</name>
    <dbReference type="NCBI Taxonomy" id="5286"/>
    <lineage>
        <taxon>Eukaryota</taxon>
        <taxon>Fungi</taxon>
        <taxon>Dikarya</taxon>
        <taxon>Basidiomycota</taxon>
        <taxon>Pucciniomycotina</taxon>
        <taxon>Microbotryomycetes</taxon>
        <taxon>Sporidiobolales</taxon>
        <taxon>Sporidiobolaceae</taxon>
        <taxon>Rhodotorula</taxon>
    </lineage>
</organism>
<feature type="transmembrane region" description="Helical" evidence="5">
    <location>
        <begin position="128"/>
        <end position="145"/>
    </location>
</feature>
<feature type="transmembrane region" description="Helical" evidence="5">
    <location>
        <begin position="90"/>
        <end position="116"/>
    </location>
</feature>
<dbReference type="Gene3D" id="1.20.1720.10">
    <property type="entry name" value="Multidrug resistance protein D"/>
    <property type="match status" value="1"/>
</dbReference>
<dbReference type="GO" id="GO:0005886">
    <property type="term" value="C:plasma membrane"/>
    <property type="evidence" value="ECO:0007669"/>
    <property type="project" value="TreeGrafter"/>
</dbReference>
<accession>A0A2T0AFL8</accession>
<feature type="transmembrane region" description="Helical" evidence="5">
    <location>
        <begin position="395"/>
        <end position="414"/>
    </location>
</feature>
<feature type="transmembrane region" description="Helical" evidence="5">
    <location>
        <begin position="246"/>
        <end position="266"/>
    </location>
</feature>
<keyword evidence="3 5" id="KW-1133">Transmembrane helix</keyword>
<dbReference type="Proteomes" id="UP000239560">
    <property type="component" value="Unassembled WGS sequence"/>
</dbReference>
<dbReference type="InterPro" id="IPR011701">
    <property type="entry name" value="MFS"/>
</dbReference>
<feature type="transmembrane region" description="Helical" evidence="5">
    <location>
        <begin position="556"/>
        <end position="577"/>
    </location>
</feature>
<feature type="domain" description="Major facilitator superfamily (MFS) profile" evidence="6">
    <location>
        <begin position="93"/>
        <end position="579"/>
    </location>
</feature>
<dbReference type="InterPro" id="IPR036259">
    <property type="entry name" value="MFS_trans_sf"/>
</dbReference>
<comment type="caution">
    <text evidence="7">The sequence shown here is derived from an EMBL/GenBank/DDBJ whole genome shotgun (WGS) entry which is preliminary data.</text>
</comment>
<evidence type="ECO:0000256" key="1">
    <source>
        <dbReference type="ARBA" id="ARBA00004141"/>
    </source>
</evidence>
<feature type="transmembrane region" description="Helical" evidence="5">
    <location>
        <begin position="190"/>
        <end position="210"/>
    </location>
</feature>
<feature type="transmembrane region" description="Helical" evidence="5">
    <location>
        <begin position="222"/>
        <end position="240"/>
    </location>
</feature>